<gene>
    <name evidence="1" type="ORF">F5148DRAFT_581926</name>
</gene>
<name>A0ACC0UHX9_9AGAM</name>
<proteinExistence type="predicted"/>
<sequence>MARLCAHSSSSELCHRNRPIKKAPKRVKSSVVRLKSRYKTRSKLRTTPSLRSPLNFVYVGNLRADVQSKDLERLFKTSGKVTKVEIRCCSGLAVPSITNTNTFYATILFASVEGATKALEMNGTPLLERKIVVSPSFLGLPEADHSKPRVPVKLCGFNVTELCHTLHRTADELIFGKTQIL</sequence>
<dbReference type="EMBL" id="JAGFNK010000042">
    <property type="protein sequence ID" value="KAI9510452.1"/>
    <property type="molecule type" value="Genomic_DNA"/>
</dbReference>
<protein>
    <submittedName>
        <fullName evidence="1">Uncharacterized protein</fullName>
    </submittedName>
</protein>
<organism evidence="1 2">
    <name type="scientific">Russula earlei</name>
    <dbReference type="NCBI Taxonomy" id="71964"/>
    <lineage>
        <taxon>Eukaryota</taxon>
        <taxon>Fungi</taxon>
        <taxon>Dikarya</taxon>
        <taxon>Basidiomycota</taxon>
        <taxon>Agaricomycotina</taxon>
        <taxon>Agaricomycetes</taxon>
        <taxon>Russulales</taxon>
        <taxon>Russulaceae</taxon>
        <taxon>Russula</taxon>
    </lineage>
</organism>
<keyword evidence="2" id="KW-1185">Reference proteome</keyword>
<comment type="caution">
    <text evidence="1">The sequence shown here is derived from an EMBL/GenBank/DDBJ whole genome shotgun (WGS) entry which is preliminary data.</text>
</comment>
<accession>A0ACC0UHX9</accession>
<evidence type="ECO:0000313" key="1">
    <source>
        <dbReference type="EMBL" id="KAI9510452.1"/>
    </source>
</evidence>
<evidence type="ECO:0000313" key="2">
    <source>
        <dbReference type="Proteomes" id="UP001207468"/>
    </source>
</evidence>
<dbReference type="Proteomes" id="UP001207468">
    <property type="component" value="Unassembled WGS sequence"/>
</dbReference>
<reference evidence="1" key="1">
    <citation type="submission" date="2021-03" db="EMBL/GenBank/DDBJ databases">
        <title>Evolutionary priming and transition to the ectomycorrhizal habit in an iconic lineage of mushroom-forming fungi: is preadaptation a requirement?</title>
        <authorList>
            <consortium name="DOE Joint Genome Institute"/>
            <person name="Looney B.P."/>
            <person name="Miyauchi S."/>
            <person name="Morin E."/>
            <person name="Drula E."/>
            <person name="Courty P.E."/>
            <person name="Chicoki N."/>
            <person name="Fauchery L."/>
            <person name="Kohler A."/>
            <person name="Kuo A."/>
            <person name="LaButti K."/>
            <person name="Pangilinan J."/>
            <person name="Lipzen A."/>
            <person name="Riley R."/>
            <person name="Andreopoulos W."/>
            <person name="He G."/>
            <person name="Johnson J."/>
            <person name="Barry K.W."/>
            <person name="Grigoriev I.V."/>
            <person name="Nagy L."/>
            <person name="Hibbett D."/>
            <person name="Henrissat B."/>
            <person name="Matheny P.B."/>
            <person name="Labbe J."/>
            <person name="Martin A.F."/>
        </authorList>
    </citation>
    <scope>NUCLEOTIDE SEQUENCE</scope>
    <source>
        <strain evidence="1">BPL698</strain>
    </source>
</reference>